<keyword evidence="1" id="KW-1133">Transmembrane helix</keyword>
<organism evidence="2 3">
    <name type="scientific">Kribbella ginsengisoli</name>
    <dbReference type="NCBI Taxonomy" id="363865"/>
    <lineage>
        <taxon>Bacteria</taxon>
        <taxon>Bacillati</taxon>
        <taxon>Actinomycetota</taxon>
        <taxon>Actinomycetes</taxon>
        <taxon>Propionibacteriales</taxon>
        <taxon>Kribbellaceae</taxon>
        <taxon>Kribbella</taxon>
    </lineage>
</organism>
<keyword evidence="3" id="KW-1185">Reference proteome</keyword>
<feature type="transmembrane region" description="Helical" evidence="1">
    <location>
        <begin position="48"/>
        <end position="68"/>
    </location>
</feature>
<proteinExistence type="predicted"/>
<dbReference type="Proteomes" id="UP001501222">
    <property type="component" value="Unassembled WGS sequence"/>
</dbReference>
<evidence type="ECO:0000313" key="2">
    <source>
        <dbReference type="EMBL" id="GAA3557843.1"/>
    </source>
</evidence>
<evidence type="ECO:0000256" key="1">
    <source>
        <dbReference type="SAM" id="Phobius"/>
    </source>
</evidence>
<dbReference type="RefSeq" id="WP_344840705.1">
    <property type="nucleotide sequence ID" value="NZ_BAABAA010000002.1"/>
</dbReference>
<dbReference type="EMBL" id="BAABAA010000002">
    <property type="protein sequence ID" value="GAA3557843.1"/>
    <property type="molecule type" value="Genomic_DNA"/>
</dbReference>
<feature type="transmembrane region" description="Helical" evidence="1">
    <location>
        <begin position="147"/>
        <end position="171"/>
    </location>
</feature>
<gene>
    <name evidence="2" type="ORF">GCM10022235_27540</name>
</gene>
<feature type="transmembrane region" description="Helical" evidence="1">
    <location>
        <begin position="20"/>
        <end position="36"/>
    </location>
</feature>
<keyword evidence="1" id="KW-0812">Transmembrane</keyword>
<sequence length="187" mass="20137">MKLIGWGMIVVLLDFRYDNFDVVVDLAGWLMLYFGLRRLRKLDNAFRLAAGFAFVGALASLPELLPLLGGRAIVGGELRLASLIVIGGMVIVLTCTGLMRLADRAGDRSLEQRARWLRGTEAVSIVMSLLIGPRQLVVSGGDRMGDVVGVLGLLSAGLAFAAVLWFVLLVFSQNVVEATTECSQAIT</sequence>
<keyword evidence="1" id="KW-0472">Membrane</keyword>
<feature type="transmembrane region" description="Helical" evidence="1">
    <location>
        <begin position="80"/>
        <end position="101"/>
    </location>
</feature>
<evidence type="ECO:0000313" key="3">
    <source>
        <dbReference type="Proteomes" id="UP001501222"/>
    </source>
</evidence>
<comment type="caution">
    <text evidence="2">The sequence shown here is derived from an EMBL/GenBank/DDBJ whole genome shotgun (WGS) entry which is preliminary data.</text>
</comment>
<protein>
    <submittedName>
        <fullName evidence="2">Uncharacterized protein</fullName>
    </submittedName>
</protein>
<accession>A0ABP6WXA4</accession>
<feature type="transmembrane region" description="Helical" evidence="1">
    <location>
        <begin position="122"/>
        <end position="141"/>
    </location>
</feature>
<reference evidence="3" key="1">
    <citation type="journal article" date="2019" name="Int. J. Syst. Evol. Microbiol.">
        <title>The Global Catalogue of Microorganisms (GCM) 10K type strain sequencing project: providing services to taxonomists for standard genome sequencing and annotation.</title>
        <authorList>
            <consortium name="The Broad Institute Genomics Platform"/>
            <consortium name="The Broad Institute Genome Sequencing Center for Infectious Disease"/>
            <person name="Wu L."/>
            <person name="Ma J."/>
        </authorList>
    </citation>
    <scope>NUCLEOTIDE SEQUENCE [LARGE SCALE GENOMIC DNA]</scope>
    <source>
        <strain evidence="3">JCM 16928</strain>
    </source>
</reference>
<name>A0ABP6WXA4_9ACTN</name>